<sequence>MRILLLSLLAAGISGLVSTAFAAGGDMEFRGTLLEPPPCSINSGNNITVDFGLKVGVKKVDGVNYMQDINYDLVCEPNTHSWALKLKLTGNPISFDNAAVQTNINGLGIKILRDGQPFVLGSEITITPTSKPHLKAVPVQQVGIVLTEGAFEATATLQADYQ</sequence>
<proteinExistence type="predicted"/>
<dbReference type="Pfam" id="PF00419">
    <property type="entry name" value="Fimbrial"/>
    <property type="match status" value="1"/>
</dbReference>
<dbReference type="AlphaFoldDB" id="A0A0F7H897"/>
<reference evidence="1 2" key="1">
    <citation type="submission" date="2018-12" db="EMBL/GenBank/DDBJ databases">
        <authorList>
            <consortium name="Pathogen Informatics"/>
        </authorList>
    </citation>
    <scope>NUCLEOTIDE SEQUENCE [LARGE SCALE GENOMIC DNA]</scope>
    <source>
        <strain evidence="1 2">NCTC13193</strain>
    </source>
</reference>
<dbReference type="GO" id="GO:0009289">
    <property type="term" value="C:pilus"/>
    <property type="evidence" value="ECO:0007669"/>
    <property type="project" value="InterPro"/>
</dbReference>
<dbReference type="PANTHER" id="PTHR33420:SF33">
    <property type="entry name" value="MINOR FIMBRIAL SUBUNIT"/>
    <property type="match status" value="1"/>
</dbReference>
<dbReference type="GeneID" id="30319298"/>
<gene>
    <name evidence="1" type="primary">prsF_4</name>
    <name evidence="1" type="ORF">NCTC13193_05006</name>
</gene>
<dbReference type="GO" id="GO:0043709">
    <property type="term" value="P:cell adhesion involved in single-species biofilm formation"/>
    <property type="evidence" value="ECO:0007669"/>
    <property type="project" value="TreeGrafter"/>
</dbReference>
<evidence type="ECO:0000313" key="2">
    <source>
        <dbReference type="Proteomes" id="UP000270487"/>
    </source>
</evidence>
<organism evidence="1 2">
    <name type="scientific">Serratia fonticola</name>
    <dbReference type="NCBI Taxonomy" id="47917"/>
    <lineage>
        <taxon>Bacteria</taxon>
        <taxon>Pseudomonadati</taxon>
        <taxon>Pseudomonadota</taxon>
        <taxon>Gammaproteobacteria</taxon>
        <taxon>Enterobacterales</taxon>
        <taxon>Yersiniaceae</taxon>
        <taxon>Serratia</taxon>
    </lineage>
</organism>
<dbReference type="InterPro" id="IPR008966">
    <property type="entry name" value="Adhesion_dom_sf"/>
</dbReference>
<dbReference type="EMBL" id="LR134492">
    <property type="protein sequence ID" value="VEI75556.1"/>
    <property type="molecule type" value="Genomic_DNA"/>
</dbReference>
<dbReference type="SUPFAM" id="SSF49401">
    <property type="entry name" value="Bacterial adhesins"/>
    <property type="match status" value="1"/>
</dbReference>
<dbReference type="InterPro" id="IPR036937">
    <property type="entry name" value="Adhesion_dom_fimbrial_sf"/>
</dbReference>
<dbReference type="KEGG" id="sfw:WN53_03915"/>
<evidence type="ECO:0000313" key="1">
    <source>
        <dbReference type="EMBL" id="VEI75556.1"/>
    </source>
</evidence>
<dbReference type="Proteomes" id="UP000270487">
    <property type="component" value="Chromosome"/>
</dbReference>
<name>A0A0F7H897_SERFO</name>
<dbReference type="PANTHER" id="PTHR33420">
    <property type="entry name" value="FIMBRIAL SUBUNIT ELFA-RELATED"/>
    <property type="match status" value="1"/>
</dbReference>
<dbReference type="InterPro" id="IPR000259">
    <property type="entry name" value="Adhesion_dom_fimbrial"/>
</dbReference>
<dbReference type="Gene3D" id="2.60.40.1090">
    <property type="entry name" value="Fimbrial-type adhesion domain"/>
    <property type="match status" value="1"/>
</dbReference>
<dbReference type="STRING" id="47917.AV650_25970"/>
<dbReference type="InterPro" id="IPR050263">
    <property type="entry name" value="Bact_Fimbrial_Adh_Pro"/>
</dbReference>
<dbReference type="RefSeq" id="WP_024482981.1">
    <property type="nucleotide sequence ID" value="NZ_CAMISF010000003.1"/>
</dbReference>
<accession>A0A0F7H897</accession>
<protein>
    <submittedName>
        <fullName evidence="1">Minor fimbrial protein prsF</fullName>
    </submittedName>
</protein>